<dbReference type="Proteomes" id="UP000433575">
    <property type="component" value="Unassembled WGS sequence"/>
</dbReference>
<evidence type="ECO:0000313" key="2">
    <source>
        <dbReference type="EMBL" id="MSC34948.1"/>
    </source>
</evidence>
<organism evidence="1 3">
    <name type="scientific">Holdemania massiliensis</name>
    <dbReference type="NCBI Taxonomy" id="1468449"/>
    <lineage>
        <taxon>Bacteria</taxon>
        <taxon>Bacillati</taxon>
        <taxon>Bacillota</taxon>
        <taxon>Erysipelotrichia</taxon>
        <taxon>Erysipelotrichales</taxon>
        <taxon>Erysipelotrichaceae</taxon>
        <taxon>Holdemania</taxon>
    </lineage>
</organism>
<dbReference type="RefSeq" id="WP_154240530.1">
    <property type="nucleotide sequence ID" value="NZ_WKPI01000049.1"/>
</dbReference>
<reference evidence="3 4" key="1">
    <citation type="journal article" date="2019" name="Nat. Med.">
        <title>A library of human gut bacterial isolates paired with longitudinal multiomics data enables mechanistic microbiome research.</title>
        <authorList>
            <person name="Poyet M."/>
            <person name="Groussin M."/>
            <person name="Gibbons S.M."/>
            <person name="Avila-Pacheco J."/>
            <person name="Jiang X."/>
            <person name="Kearney S.M."/>
            <person name="Perrotta A.R."/>
            <person name="Berdy B."/>
            <person name="Zhao S."/>
            <person name="Lieberman T.D."/>
            <person name="Swanson P.K."/>
            <person name="Smith M."/>
            <person name="Roesemann S."/>
            <person name="Alexander J.E."/>
            <person name="Rich S.A."/>
            <person name="Livny J."/>
            <person name="Vlamakis H."/>
            <person name="Clish C."/>
            <person name="Bullock K."/>
            <person name="Deik A."/>
            <person name="Scott J."/>
            <person name="Pierce K.A."/>
            <person name="Xavier R.J."/>
            <person name="Alm E.J."/>
        </authorList>
    </citation>
    <scope>NUCLEOTIDE SEQUENCE [LARGE SCALE GENOMIC DNA]</scope>
    <source>
        <strain evidence="1 3">BIOML-A4</strain>
        <strain evidence="2 4">BIOML-A5</strain>
    </source>
</reference>
<dbReference type="EMBL" id="WKPI01000049">
    <property type="protein sequence ID" value="MSC34948.1"/>
    <property type="molecule type" value="Genomic_DNA"/>
</dbReference>
<gene>
    <name evidence="2" type="ORF">GKD88_17655</name>
    <name evidence="1" type="ORF">GKE08_17820</name>
</gene>
<evidence type="ECO:0000313" key="4">
    <source>
        <dbReference type="Proteomes" id="UP000480929"/>
    </source>
</evidence>
<sequence>MIGVKLADGWRNSANQFIRAQDSAQQTETEQTGEFLKMTGSDRPLPFTVTGNGLKEPDSQVDYDAYKVFDNNDSTGLNMGSDHRWEGGHRASCWFGGIRIRAKKIILKTGNRVNPANTVSVILHPVEGSEIVVWSASPEANATYTITVPIEKQVEIKGISVNDQSQAYQRIVVKTCQITEWTLIERTSAWRKVLTRWVKKAPEDVEGTLHFAENFYDKYRDYGISLSGKSSCFRSATETWGSGWTNTTDDSGYMYFGTRRIVPKKIVFATGSESNNSWTFYVYGIKEDGSQIQYFAGNVRAWNTRTITITDTTPIKGIRFRQTAAAYNNIQVQYCRITEWEEPGIVTAWQPF</sequence>
<accession>A0A6N7SBB1</accession>
<protein>
    <submittedName>
        <fullName evidence="1">Uncharacterized protein</fullName>
    </submittedName>
</protein>
<comment type="caution">
    <text evidence="1">The sequence shown here is derived from an EMBL/GenBank/DDBJ whole genome shotgun (WGS) entry which is preliminary data.</text>
</comment>
<dbReference type="EMBL" id="WKPJ01000046">
    <property type="protein sequence ID" value="MSA91184.1"/>
    <property type="molecule type" value="Genomic_DNA"/>
</dbReference>
<name>A0A6N7SBB1_9FIRM</name>
<dbReference type="AlphaFoldDB" id="A0A6N7SBB1"/>
<keyword evidence="4" id="KW-1185">Reference proteome</keyword>
<proteinExistence type="predicted"/>
<dbReference type="Proteomes" id="UP000480929">
    <property type="component" value="Unassembled WGS sequence"/>
</dbReference>
<evidence type="ECO:0000313" key="3">
    <source>
        <dbReference type="Proteomes" id="UP000433575"/>
    </source>
</evidence>
<evidence type="ECO:0000313" key="1">
    <source>
        <dbReference type="EMBL" id="MSA91184.1"/>
    </source>
</evidence>